<reference evidence="2" key="1">
    <citation type="submission" date="2022-11" db="UniProtKB">
        <authorList>
            <consortium name="WormBaseParasite"/>
        </authorList>
    </citation>
    <scope>IDENTIFICATION</scope>
</reference>
<dbReference type="WBParaSite" id="ES5_v2.g8968.t1">
    <property type="protein sequence ID" value="ES5_v2.g8968.t1"/>
    <property type="gene ID" value="ES5_v2.g8968"/>
</dbReference>
<evidence type="ECO:0000313" key="2">
    <source>
        <dbReference type="WBParaSite" id="ES5_v2.g8968.t1"/>
    </source>
</evidence>
<protein>
    <submittedName>
        <fullName evidence="2">Latrophilin Cirl</fullName>
    </submittedName>
</protein>
<accession>A0AC34GWG8</accession>
<sequence length="1026" mass="115770">MGIFWFLVFVKTHICQNHHECNVEVTNEEFGDACPDTTKYLEVRYICVPPPATTTTTTTTPIPTTTTTSLSTTASSENAIKSSLTSSIPTSPPKFCHAKYERYVQFPKTESGTNAKASCPVNTDGVAEWFCSLDGKWEGSPDLSNCISIWIKKLDADIQGSPDDSLIQLETLKELHTHSKRQQLVGGELIKISTIIEKIAHNNVNIMKSVTPAKEYHRKNLEMNKFLIELINYLLSTHQEEAWKDINSLKQRNVASKLLDSSENLLASIFSATPTLTSPLSESMTENFVAKPHIHAQVSTVSNSRDINFPSSAWMNDIARIPTEALEFSGGHNGQVLYSNYDGFQRYLQPLKNPGHQYPRVLASKILTVSIVRNGQPYPTHRIPRPVVLTFHAQVAPNLTNPQCVWWDNSTNDWNENGCIMKSHNGSITTCECSHLTHFAILMDVRGIQLPVFQEMLLTVFTYVGCLLSIICLMLSFLAFFIFADRSNDRNAIHMNLSFTLAIAEIVFLFGIYRTNDKLTCTIVAAVLQYFFLAAFCWMALEGLQLYFMLVQVFSSKRSRKPWYYIFSYGFPAIISGVSFYLNPQGFGTERHCWLSTENYFIYTFVGPAAAVLFCNLLFLLMTFCIVCKHSNVGYKPCKHDYDTIKMIRSWLKGSFALIFLLGLTWTLGFFWIDQKTVWIAYVFTVFNTLQGVCIFIFHVWLNDKMHVDYENWVRRNDWLPSCLRDPTLNIRDRRTGPYVPSTATSSAHTGTSDSSGSDGMNSQSLPRKSREYNKRPRSRTNYEFSTDDSCNDPLLYTGQCPNCSHSTTILYSASNTLRGGEYSEKPLPEAPCDNEAMLAFYSPTPKKQRTPLAAINYPGQQWTLDRFGKPAHPSHATKRLYNSSLKEAMGNGSYHQQPQQQHHNRISDETYDYATIPYDDAMNRPYTNNGGATPQFNGFRTNYGVDLYPSSNNTLNESQFPRPPPNFKPPPPPQITGMIPVSDDSAYSDSGASSSRSPNSAVSRNGTMLLRMDLTKNPPVFVEDV</sequence>
<evidence type="ECO:0000313" key="1">
    <source>
        <dbReference type="Proteomes" id="UP000887579"/>
    </source>
</evidence>
<proteinExistence type="predicted"/>
<dbReference type="Proteomes" id="UP000887579">
    <property type="component" value="Unplaced"/>
</dbReference>
<name>A0AC34GWG8_9BILA</name>
<organism evidence="1 2">
    <name type="scientific">Panagrolaimus sp. ES5</name>
    <dbReference type="NCBI Taxonomy" id="591445"/>
    <lineage>
        <taxon>Eukaryota</taxon>
        <taxon>Metazoa</taxon>
        <taxon>Ecdysozoa</taxon>
        <taxon>Nematoda</taxon>
        <taxon>Chromadorea</taxon>
        <taxon>Rhabditida</taxon>
        <taxon>Tylenchina</taxon>
        <taxon>Panagrolaimomorpha</taxon>
        <taxon>Panagrolaimoidea</taxon>
        <taxon>Panagrolaimidae</taxon>
        <taxon>Panagrolaimus</taxon>
    </lineage>
</organism>